<keyword evidence="9" id="KW-1133">Transmembrane helix</keyword>
<keyword evidence="17" id="KW-1185">Reference proteome</keyword>
<dbReference type="GO" id="GO:0005737">
    <property type="term" value="C:cytoplasm"/>
    <property type="evidence" value="ECO:0007669"/>
    <property type="project" value="TreeGrafter"/>
</dbReference>
<dbReference type="STRING" id="363754.RHSP_07346"/>
<dbReference type="PANTHER" id="PTHR43078">
    <property type="entry name" value="UDP-GLUCURONIC ACID DECARBOXYLASE-RELATED"/>
    <property type="match status" value="1"/>
</dbReference>
<dbReference type="GO" id="GO:0070403">
    <property type="term" value="F:NAD+ binding"/>
    <property type="evidence" value="ECO:0007669"/>
    <property type="project" value="InterPro"/>
</dbReference>
<evidence type="ECO:0000256" key="14">
    <source>
        <dbReference type="ARBA" id="ARBA00023239"/>
    </source>
</evidence>
<evidence type="ECO:0000256" key="1">
    <source>
        <dbReference type="ARBA" id="ARBA00001911"/>
    </source>
</evidence>
<organism evidence="16 17">
    <name type="scientific">Rhizobium freirei PRF 81</name>
    <dbReference type="NCBI Taxonomy" id="363754"/>
    <lineage>
        <taxon>Bacteria</taxon>
        <taxon>Pseudomonadati</taxon>
        <taxon>Pseudomonadota</taxon>
        <taxon>Alphaproteobacteria</taxon>
        <taxon>Hyphomicrobiales</taxon>
        <taxon>Rhizobiaceae</taxon>
        <taxon>Rhizobium/Agrobacterium group</taxon>
        <taxon>Rhizobium</taxon>
    </lineage>
</organism>
<sequence>MNASYKDRSSVFLACSAACLDFREGLMGIVFKSASITPKNTQKRAILVAGGAGFLGSHLCDRLLQDGHEVICVDDFSTGRMDNLRHLLRYDTFSFIRHDIIASLDLPVSEIYNLACPASPPHYQADPIHTMKTCVFGSLNLLELATLHQARIFQASTSEIYGDPQVHPQPENYWGNVNSFGPRSCYDEGKRSAETLFRDFHVQHGVDIRIARIFNTYGPRMRPDDGRVISNFIVQALKGEDITVYGDGSQTRSFCYVTDLIEGFIRLMGNQTSIHTPVNLGNPGEFTVRDLAEQIIAMTGSSSKIVERPLPIDDPRQRRPDISSAKRELGWEPSVPLAEGLKSTIAYFERQLVRPNSELLEVV</sequence>
<dbReference type="GO" id="GO:0048040">
    <property type="term" value="F:UDP-glucuronate decarboxylase activity"/>
    <property type="evidence" value="ECO:0007669"/>
    <property type="project" value="UniProtKB-EC"/>
</dbReference>
<comment type="pathway">
    <text evidence="3">Nucleotide-sugar biosynthesis; UDP-alpha-D-xylose biosynthesis; UDP-alpha-D-xylose from UDP-alpha-D-glucuronate: step 1/1.</text>
</comment>
<protein>
    <recommendedName>
        <fullName evidence="5">UDP-glucuronate decarboxylase</fullName>
        <ecNumber evidence="5">4.1.1.35</ecNumber>
    </recommendedName>
</protein>
<keyword evidence="10" id="KW-0520">NAD</keyword>
<dbReference type="Proteomes" id="UP000012429">
    <property type="component" value="Unassembled WGS sequence"/>
</dbReference>
<keyword evidence="13" id="KW-0325">Glycoprotein</keyword>
<evidence type="ECO:0000256" key="9">
    <source>
        <dbReference type="ARBA" id="ARBA00022989"/>
    </source>
</evidence>
<name>N6V360_9HYPH</name>
<evidence type="ECO:0000256" key="11">
    <source>
        <dbReference type="ARBA" id="ARBA00023034"/>
    </source>
</evidence>
<keyword evidence="11" id="KW-0333">Golgi apparatus</keyword>
<keyword evidence="14" id="KW-0456">Lyase</keyword>
<comment type="caution">
    <text evidence="16">The sequence shown here is derived from an EMBL/GenBank/DDBJ whole genome shotgun (WGS) entry which is preliminary data.</text>
</comment>
<dbReference type="InterPro" id="IPR044516">
    <property type="entry name" value="UXS-like"/>
</dbReference>
<keyword evidence="6" id="KW-0812">Transmembrane</keyword>
<dbReference type="GO" id="GO:0033320">
    <property type="term" value="P:UDP-D-xylose biosynthetic process"/>
    <property type="evidence" value="ECO:0007669"/>
    <property type="project" value="UniProtKB-UniPathway"/>
</dbReference>
<dbReference type="EMBL" id="AQHN01000083">
    <property type="protein sequence ID" value="ENN85512.1"/>
    <property type="molecule type" value="Genomic_DNA"/>
</dbReference>
<dbReference type="InterPro" id="IPR016040">
    <property type="entry name" value="NAD(P)-bd_dom"/>
</dbReference>
<dbReference type="UniPathway" id="UPA00796">
    <property type="reaction ID" value="UER00771"/>
</dbReference>
<comment type="cofactor">
    <cofactor evidence="1">
        <name>NAD(+)</name>
        <dbReference type="ChEBI" id="CHEBI:57540"/>
    </cofactor>
</comment>
<evidence type="ECO:0000256" key="5">
    <source>
        <dbReference type="ARBA" id="ARBA00012290"/>
    </source>
</evidence>
<evidence type="ECO:0000256" key="10">
    <source>
        <dbReference type="ARBA" id="ARBA00023027"/>
    </source>
</evidence>
<evidence type="ECO:0000256" key="8">
    <source>
        <dbReference type="ARBA" id="ARBA00022968"/>
    </source>
</evidence>
<evidence type="ECO:0000256" key="3">
    <source>
        <dbReference type="ARBA" id="ARBA00005100"/>
    </source>
</evidence>
<dbReference type="FunFam" id="3.40.50.720:FF:000065">
    <property type="entry name" value="UDP-glucuronic acid decarboxylase 1"/>
    <property type="match status" value="1"/>
</dbReference>
<keyword evidence="12" id="KW-0472">Membrane</keyword>
<keyword evidence="8" id="KW-0735">Signal-anchor</keyword>
<evidence type="ECO:0000313" key="16">
    <source>
        <dbReference type="EMBL" id="ENN85512.1"/>
    </source>
</evidence>
<evidence type="ECO:0000259" key="15">
    <source>
        <dbReference type="Pfam" id="PF16363"/>
    </source>
</evidence>
<gene>
    <name evidence="16" type="ORF">RHSP_07346</name>
</gene>
<dbReference type="PANTHER" id="PTHR43078:SF6">
    <property type="entry name" value="UDP-GLUCURONIC ACID DECARBOXYLASE 1"/>
    <property type="match status" value="1"/>
</dbReference>
<evidence type="ECO:0000256" key="12">
    <source>
        <dbReference type="ARBA" id="ARBA00023136"/>
    </source>
</evidence>
<dbReference type="AlphaFoldDB" id="N6V360"/>
<evidence type="ECO:0000256" key="7">
    <source>
        <dbReference type="ARBA" id="ARBA00022793"/>
    </source>
</evidence>
<dbReference type="GO" id="GO:0042732">
    <property type="term" value="P:D-xylose metabolic process"/>
    <property type="evidence" value="ECO:0007669"/>
    <property type="project" value="InterPro"/>
</dbReference>
<dbReference type="InterPro" id="IPR036291">
    <property type="entry name" value="NAD(P)-bd_dom_sf"/>
</dbReference>
<reference evidence="16 17" key="1">
    <citation type="journal article" date="2012" name="BMC Genomics">
        <title>Genomic basis of broad host range and environmental adaptability of Rhizobium tropici CIAT 899 and Rhizobium sp. PRF 81 which are used in inoculants for common bean (Phaseolus vulgaris L.).</title>
        <authorList>
            <person name="Ormeno-Orrillo E."/>
            <person name="Menna P."/>
            <person name="Almeida L.G."/>
            <person name="Ollero F.J."/>
            <person name="Nicolas M.F."/>
            <person name="Pains Rodrigues E."/>
            <person name="Shigueyoshi Nakatani A."/>
            <person name="Silva Batista J.S."/>
            <person name="Oliveira Chueire L.M."/>
            <person name="Souza R.C."/>
            <person name="Ribeiro Vasconcelos A.T."/>
            <person name="Megias M."/>
            <person name="Hungria M."/>
            <person name="Martinez-Romero E."/>
        </authorList>
    </citation>
    <scope>NUCLEOTIDE SEQUENCE [LARGE SCALE GENOMIC DNA]</scope>
    <source>
        <strain evidence="16 17">PRF 81</strain>
    </source>
</reference>
<evidence type="ECO:0000256" key="2">
    <source>
        <dbReference type="ARBA" id="ARBA00004447"/>
    </source>
</evidence>
<evidence type="ECO:0000256" key="6">
    <source>
        <dbReference type="ARBA" id="ARBA00022692"/>
    </source>
</evidence>
<evidence type="ECO:0000313" key="17">
    <source>
        <dbReference type="Proteomes" id="UP000012429"/>
    </source>
</evidence>
<dbReference type="EC" id="4.1.1.35" evidence="5"/>
<dbReference type="PATRIC" id="fig|363754.4.peg.4765"/>
<feature type="domain" description="NAD(P)-binding" evidence="15">
    <location>
        <begin position="47"/>
        <end position="343"/>
    </location>
</feature>
<dbReference type="Pfam" id="PF16363">
    <property type="entry name" value="GDP_Man_Dehyd"/>
    <property type="match status" value="1"/>
</dbReference>
<dbReference type="SUPFAM" id="SSF51735">
    <property type="entry name" value="NAD(P)-binding Rossmann-fold domains"/>
    <property type="match status" value="1"/>
</dbReference>
<comment type="similarity">
    <text evidence="4">Belongs to the NAD(P)-dependent epimerase/dehydratase family. UDP-glucuronic acid decarboxylase subfamily.</text>
</comment>
<evidence type="ECO:0000256" key="4">
    <source>
        <dbReference type="ARBA" id="ARBA00007505"/>
    </source>
</evidence>
<proteinExistence type="inferred from homology"/>
<dbReference type="Gene3D" id="3.40.50.720">
    <property type="entry name" value="NAD(P)-binding Rossmann-like Domain"/>
    <property type="match status" value="1"/>
</dbReference>
<keyword evidence="7" id="KW-0210">Decarboxylase</keyword>
<dbReference type="CDD" id="cd05230">
    <property type="entry name" value="UGD_SDR_e"/>
    <property type="match status" value="1"/>
</dbReference>
<accession>N6V360</accession>
<comment type="subcellular location">
    <subcellularLocation>
        <location evidence="2">Golgi apparatus</location>
        <location evidence="2">Golgi stack membrane</location>
        <topology evidence="2">Single-pass type II membrane protein</topology>
    </subcellularLocation>
</comment>
<evidence type="ECO:0000256" key="13">
    <source>
        <dbReference type="ARBA" id="ARBA00023180"/>
    </source>
</evidence>